<gene>
    <name evidence="1" type="ORF">FWK35_00000423</name>
</gene>
<dbReference type="EMBL" id="VUJU01000664">
    <property type="protein sequence ID" value="KAF0769003.1"/>
    <property type="molecule type" value="Genomic_DNA"/>
</dbReference>
<protein>
    <submittedName>
        <fullName evidence="1">DUF1758 domain-containing protein</fullName>
    </submittedName>
</protein>
<dbReference type="InterPro" id="IPR043502">
    <property type="entry name" value="DNA/RNA_pol_sf"/>
</dbReference>
<dbReference type="AlphaFoldDB" id="A0A6G0ZDG0"/>
<dbReference type="Proteomes" id="UP000478052">
    <property type="component" value="Unassembled WGS sequence"/>
</dbReference>
<reference evidence="1 2" key="1">
    <citation type="submission" date="2019-08" db="EMBL/GenBank/DDBJ databases">
        <title>Whole genome of Aphis craccivora.</title>
        <authorList>
            <person name="Voronova N.V."/>
            <person name="Shulinski R.S."/>
            <person name="Bandarenka Y.V."/>
            <person name="Zhorov D.G."/>
            <person name="Warner D."/>
        </authorList>
    </citation>
    <scope>NUCLEOTIDE SEQUENCE [LARGE SCALE GENOMIC DNA]</scope>
    <source>
        <strain evidence="1">180601</strain>
        <tissue evidence="1">Whole Body</tissue>
    </source>
</reference>
<dbReference type="GO" id="GO:0071897">
    <property type="term" value="P:DNA biosynthetic process"/>
    <property type="evidence" value="ECO:0007669"/>
    <property type="project" value="UniProtKB-ARBA"/>
</dbReference>
<sequence>MVEPKGNDPSNVGRPQGLYSFQLNLITTECAKKLGLSSSINSQQLITDIGSMSSSTDLCYLPEIVHALPSYIIDRRSLILPRHIKHKLADQNFHLPGNIEILPGAEIFFRLLEGRNWTLSYDPSLQSTHFGWIVEGKLQIQNSHNLLYKNHTSNSALSLFTSKSAQQHAEEQELGHLELADTLPNHTTFYLPYHPVFKANSSTTEVRVVFDGSAHSSGLSLNDILLNCQKVQPDVFNILLRFRMHCIAMTAVVEKMYLQVLVEPHDRDLLRILFRSNPAEPLKDYRLCTLTHAILEDFYVDDLMSGGSLEDECFKLHNKLLASLNSIGFPLRK</sequence>
<name>A0A6G0ZDG0_APHCR</name>
<dbReference type="PANTHER" id="PTHR47331:SF1">
    <property type="entry name" value="GAG-LIKE PROTEIN"/>
    <property type="match status" value="1"/>
</dbReference>
<dbReference type="OrthoDB" id="6434680at2759"/>
<accession>A0A6G0ZDG0</accession>
<dbReference type="PANTHER" id="PTHR47331">
    <property type="entry name" value="PHD-TYPE DOMAIN-CONTAINING PROTEIN"/>
    <property type="match status" value="1"/>
</dbReference>
<organism evidence="1 2">
    <name type="scientific">Aphis craccivora</name>
    <name type="common">Cowpea aphid</name>
    <dbReference type="NCBI Taxonomy" id="307492"/>
    <lineage>
        <taxon>Eukaryota</taxon>
        <taxon>Metazoa</taxon>
        <taxon>Ecdysozoa</taxon>
        <taxon>Arthropoda</taxon>
        <taxon>Hexapoda</taxon>
        <taxon>Insecta</taxon>
        <taxon>Pterygota</taxon>
        <taxon>Neoptera</taxon>
        <taxon>Paraneoptera</taxon>
        <taxon>Hemiptera</taxon>
        <taxon>Sternorrhyncha</taxon>
        <taxon>Aphidomorpha</taxon>
        <taxon>Aphidoidea</taxon>
        <taxon>Aphididae</taxon>
        <taxon>Aphidini</taxon>
        <taxon>Aphis</taxon>
        <taxon>Aphis</taxon>
    </lineage>
</organism>
<proteinExistence type="predicted"/>
<dbReference type="SUPFAM" id="SSF56672">
    <property type="entry name" value="DNA/RNA polymerases"/>
    <property type="match status" value="1"/>
</dbReference>
<keyword evidence="2" id="KW-1185">Reference proteome</keyword>
<comment type="caution">
    <text evidence="1">The sequence shown here is derived from an EMBL/GenBank/DDBJ whole genome shotgun (WGS) entry which is preliminary data.</text>
</comment>
<evidence type="ECO:0000313" key="1">
    <source>
        <dbReference type="EMBL" id="KAF0769003.1"/>
    </source>
</evidence>
<evidence type="ECO:0000313" key="2">
    <source>
        <dbReference type="Proteomes" id="UP000478052"/>
    </source>
</evidence>